<dbReference type="AlphaFoldDB" id="A0A8I1SUJ7"/>
<dbReference type="EMBL" id="JAFKMR010000020">
    <property type="protein sequence ID" value="MBN8744695.1"/>
    <property type="molecule type" value="Genomic_DNA"/>
</dbReference>
<dbReference type="Proteomes" id="UP000664800">
    <property type="component" value="Unassembled WGS sequence"/>
</dbReference>
<organism evidence="2 3">
    <name type="scientific">Thiomonas arsenitoxydans (strain DSM 22701 / CIP 110005 / 3As)</name>
    <dbReference type="NCBI Taxonomy" id="426114"/>
    <lineage>
        <taxon>Bacteria</taxon>
        <taxon>Pseudomonadati</taxon>
        <taxon>Pseudomonadota</taxon>
        <taxon>Betaproteobacteria</taxon>
        <taxon>Burkholderiales</taxon>
        <taxon>Thiomonas</taxon>
    </lineage>
</organism>
<protein>
    <submittedName>
        <fullName evidence="2">Uncharacterized protein</fullName>
    </submittedName>
</protein>
<feature type="region of interest" description="Disordered" evidence="1">
    <location>
        <begin position="221"/>
        <end position="243"/>
    </location>
</feature>
<evidence type="ECO:0000256" key="1">
    <source>
        <dbReference type="SAM" id="MobiDB-lite"/>
    </source>
</evidence>
<comment type="caution">
    <text evidence="2">The sequence shown here is derived from an EMBL/GenBank/DDBJ whole genome shotgun (WGS) entry which is preliminary data.</text>
</comment>
<reference evidence="2" key="1">
    <citation type="submission" date="2021-02" db="EMBL/GenBank/DDBJ databases">
        <title>Thiocyanate and organic carbon inputs drive convergent selection for specific autotrophic Afipia and Thiobacillus strains within complex microbiomes.</title>
        <authorList>
            <person name="Huddy R.J."/>
            <person name="Sachdeva R."/>
            <person name="Kadzinga F."/>
            <person name="Kantor R.S."/>
            <person name="Harrison S.T.L."/>
            <person name="Banfield J.F."/>
        </authorList>
    </citation>
    <scope>NUCLEOTIDE SEQUENCE</scope>
    <source>
        <strain evidence="2">SCN18_13_7_16_R3_B_64_19</strain>
    </source>
</reference>
<proteinExistence type="predicted"/>
<feature type="region of interest" description="Disordered" evidence="1">
    <location>
        <begin position="142"/>
        <end position="171"/>
    </location>
</feature>
<dbReference type="Gene3D" id="1.10.10.2830">
    <property type="match status" value="1"/>
</dbReference>
<feature type="compositionally biased region" description="Low complexity" evidence="1">
    <location>
        <begin position="146"/>
        <end position="162"/>
    </location>
</feature>
<name>A0A8I1SUJ7_THIA3</name>
<gene>
    <name evidence="2" type="ORF">J0I24_10360</name>
</gene>
<evidence type="ECO:0000313" key="2">
    <source>
        <dbReference type="EMBL" id="MBN8744695.1"/>
    </source>
</evidence>
<dbReference type="SUPFAM" id="SSF109709">
    <property type="entry name" value="KorB DNA-binding domain-like"/>
    <property type="match status" value="1"/>
</dbReference>
<sequence>MDSVESDDRFRMQVAENLLRQDMSAEDMGRAWKKMLDDGLFPNVYAIARHFGMEETRIQSHIDMIDMAEEVGQLRALGITGLEVTGRLLSSLRKARKQGEPATLYDNFVAIWKEHTTYTEDGTPIYPGTRSVLDLARKEKSPAPFSTPVASPSIPAAAPSDAFDAEPADSLNTGADREFEREFVAEQADDGEAFDQELAAEQAEDSDQAVIPAHESQRDFEAAGVGENLSRNPKAPALDRPHKSETISVPAFDLSPAQALRALSLLGVDLQQEEVTASALIEALQTVGV</sequence>
<accession>A0A8I1SUJ7</accession>
<dbReference type="RefSeq" id="WP_276730639.1">
    <property type="nucleotide sequence ID" value="NZ_JAFKMR010000020.1"/>
</dbReference>
<evidence type="ECO:0000313" key="3">
    <source>
        <dbReference type="Proteomes" id="UP000664800"/>
    </source>
</evidence>